<feature type="transmembrane region" description="Helical" evidence="3">
    <location>
        <begin position="53"/>
        <end position="74"/>
    </location>
</feature>
<keyword evidence="3" id="KW-0812">Transmembrane</keyword>
<keyword evidence="1" id="KW-0813">Transport</keyword>
<dbReference type="PANTHER" id="PTHR45651:SF68">
    <property type="entry name" value="ION TRANSPORT DOMAIN-CONTAINING PROTEIN"/>
    <property type="match status" value="1"/>
</dbReference>
<evidence type="ECO:0008006" key="6">
    <source>
        <dbReference type="Google" id="ProtNLM"/>
    </source>
</evidence>
<evidence type="ECO:0000313" key="5">
    <source>
        <dbReference type="Proteomes" id="UP000594261"/>
    </source>
</evidence>
<dbReference type="Proteomes" id="UP000594261">
    <property type="component" value="Chromosome 9"/>
</dbReference>
<keyword evidence="1" id="KW-0407">Ion channel</keyword>
<accession>A0A7N2MFS3</accession>
<dbReference type="InParanoid" id="A0A7N2MFS3"/>
<dbReference type="AlphaFoldDB" id="A0A7N2MFS3"/>
<dbReference type="PANTHER" id="PTHR45651">
    <property type="entry name" value="CYCLIC NUCLEOTIDE-GATED ION CHANNEL 15-RELATED-RELATED"/>
    <property type="match status" value="1"/>
</dbReference>
<evidence type="ECO:0000256" key="1">
    <source>
        <dbReference type="ARBA" id="ARBA00023303"/>
    </source>
</evidence>
<evidence type="ECO:0000313" key="4">
    <source>
        <dbReference type="EnsemblPlants" id="QL09p010497:mrna"/>
    </source>
</evidence>
<proteinExistence type="predicted"/>
<dbReference type="EnsemblPlants" id="QL09p010497:mrna">
    <property type="protein sequence ID" value="QL09p010497:mrna"/>
    <property type="gene ID" value="QL09p010497"/>
</dbReference>
<keyword evidence="3" id="KW-0472">Membrane</keyword>
<organism evidence="4 5">
    <name type="scientific">Quercus lobata</name>
    <name type="common">Valley oak</name>
    <dbReference type="NCBI Taxonomy" id="97700"/>
    <lineage>
        <taxon>Eukaryota</taxon>
        <taxon>Viridiplantae</taxon>
        <taxon>Streptophyta</taxon>
        <taxon>Embryophyta</taxon>
        <taxon>Tracheophyta</taxon>
        <taxon>Spermatophyta</taxon>
        <taxon>Magnoliopsida</taxon>
        <taxon>eudicotyledons</taxon>
        <taxon>Gunneridae</taxon>
        <taxon>Pentapetalae</taxon>
        <taxon>rosids</taxon>
        <taxon>fabids</taxon>
        <taxon>Fagales</taxon>
        <taxon>Fagaceae</taxon>
        <taxon>Quercus</taxon>
    </lineage>
</organism>
<feature type="region of interest" description="Disordered" evidence="2">
    <location>
        <begin position="1"/>
        <end position="26"/>
    </location>
</feature>
<dbReference type="Gramene" id="QL09p010497:mrna">
    <property type="protein sequence ID" value="QL09p010497:mrna"/>
    <property type="gene ID" value="QL09p010497"/>
</dbReference>
<sequence>MSFRGHQQDSGVRIGNTEGQVPKNDNGIYSEIERTRKQILHILEPEGEFLQMWNVMFIVSCVIAVSLDPLFFYLHVINEDRKCLTLDTKLKIIAICLRSITDLIYLLNIILQFLCPYIDEVSRKRGETKVIMDAWLIAKRYLLSYFLIDILAILPLPQVPFGTSFLSNERQLVGTWPVQTVLDASQVLLTTTMSKRFSQKDKGKAPAVQPRGFRKPSVKISDMHEGISIETISLQDTLLAEAMYSCGNKSVILQKVIDSNLMFQDGEFTDLPLHIKLLLDNLQAAFTLRQKPLFQMTLQALELHLVSTGAFIEALGCQLPGKEDGDSSFSKLHPRIQQKTRLAIRTLPPEIQQNILTHKAITSSYDRWMYLFKLLVSTAFIRIEDMTGDIWLSHKAKWYDSFGNSDRVYERTGDRFDPYPGLLINTETEDLVICDPLWLSEMLEAGFIRKLTITSANQISLFPRVIQEAAAQIRGLNYMKIETWSTLPVWDTSYYMEAQPAHILVLIHDWCGILEYNWYTGDTYLSLDDPGALAQEWSNFMSNKIYEEQKELDRCFHLYGYTDRIVVYGPRPSAGRLIGKRRIVKDPRLMTAKDHVPVFVPISYCALYRQKAQTDRILFRQTTATDHYSPATDHYSLETDHYSPTCMNSFQTDPLQSRQIQTDPEKYFERYFDRILFTYRQTITVQDRLLLFKILPTD</sequence>
<reference evidence="4 5" key="1">
    <citation type="journal article" date="2016" name="G3 (Bethesda)">
        <title>First Draft Assembly and Annotation of the Genome of a California Endemic Oak Quercus lobata Nee (Fagaceae).</title>
        <authorList>
            <person name="Sork V.L."/>
            <person name="Fitz-Gibbon S.T."/>
            <person name="Puiu D."/>
            <person name="Crepeau M."/>
            <person name="Gugger P.F."/>
            <person name="Sherman R."/>
            <person name="Stevens K."/>
            <person name="Langley C.H."/>
            <person name="Pellegrini M."/>
            <person name="Salzberg S.L."/>
        </authorList>
    </citation>
    <scope>NUCLEOTIDE SEQUENCE [LARGE SCALE GENOMIC DNA]</scope>
    <source>
        <strain evidence="4 5">cv. SW786</strain>
    </source>
</reference>
<dbReference type="EMBL" id="LRBV02000009">
    <property type="status" value="NOT_ANNOTATED_CDS"/>
    <property type="molecule type" value="Genomic_DNA"/>
</dbReference>
<evidence type="ECO:0000256" key="3">
    <source>
        <dbReference type="SAM" id="Phobius"/>
    </source>
</evidence>
<protein>
    <recommendedName>
        <fullName evidence="6">Ion transport domain-containing protein</fullName>
    </recommendedName>
</protein>
<dbReference type="GO" id="GO:0034220">
    <property type="term" value="P:monoatomic ion transmembrane transport"/>
    <property type="evidence" value="ECO:0007669"/>
    <property type="project" value="UniProtKB-KW"/>
</dbReference>
<reference evidence="4" key="2">
    <citation type="submission" date="2021-01" db="UniProtKB">
        <authorList>
            <consortium name="EnsemblPlants"/>
        </authorList>
    </citation>
    <scope>IDENTIFICATION</scope>
</reference>
<dbReference type="SUPFAM" id="SSF81324">
    <property type="entry name" value="Voltage-gated potassium channels"/>
    <property type="match status" value="1"/>
</dbReference>
<dbReference type="GO" id="GO:0016020">
    <property type="term" value="C:membrane"/>
    <property type="evidence" value="ECO:0007669"/>
    <property type="project" value="UniProtKB-SubCell"/>
</dbReference>
<keyword evidence="3" id="KW-1133">Transmembrane helix</keyword>
<evidence type="ECO:0000256" key="2">
    <source>
        <dbReference type="SAM" id="MobiDB-lite"/>
    </source>
</evidence>
<keyword evidence="1" id="KW-0406">Ion transport</keyword>
<name>A0A7N2MFS3_QUELO</name>
<keyword evidence="5" id="KW-1185">Reference proteome</keyword>